<dbReference type="InterPro" id="IPR013783">
    <property type="entry name" value="Ig-like_fold"/>
</dbReference>
<dbReference type="Gene3D" id="2.60.40.10">
    <property type="entry name" value="Immunoglobulins"/>
    <property type="match status" value="2"/>
</dbReference>
<evidence type="ECO:0000256" key="3">
    <source>
        <dbReference type="ARBA" id="ARBA00023180"/>
    </source>
</evidence>
<evidence type="ECO:0000313" key="7">
    <source>
        <dbReference type="Proteomes" id="UP000823561"/>
    </source>
</evidence>
<keyword evidence="2" id="KW-1015">Disulfide bond</keyword>
<evidence type="ECO:0000256" key="4">
    <source>
        <dbReference type="ARBA" id="ARBA00023319"/>
    </source>
</evidence>
<name>A0AAV6FWT6_9TELE</name>
<evidence type="ECO:0000256" key="1">
    <source>
        <dbReference type="ARBA" id="ARBA00022729"/>
    </source>
</evidence>
<evidence type="ECO:0000313" key="6">
    <source>
        <dbReference type="EMBL" id="KAG5267318.1"/>
    </source>
</evidence>
<feature type="domain" description="Ig-like" evidence="5">
    <location>
        <begin position="240"/>
        <end position="312"/>
    </location>
</feature>
<dbReference type="PANTHER" id="PTHR44337">
    <property type="entry name" value="CARCINOEMBRYONIC ANTIGEN-RELATED CELL ADHESION MOLECULE 8"/>
    <property type="match status" value="1"/>
</dbReference>
<dbReference type="CDD" id="cd00096">
    <property type="entry name" value="Ig"/>
    <property type="match status" value="1"/>
</dbReference>
<dbReference type="InterPro" id="IPR003599">
    <property type="entry name" value="Ig_sub"/>
</dbReference>
<feature type="domain" description="Ig-like" evidence="5">
    <location>
        <begin position="331"/>
        <end position="419"/>
    </location>
</feature>
<dbReference type="Pfam" id="PF13927">
    <property type="entry name" value="Ig_3"/>
    <property type="match status" value="1"/>
</dbReference>
<dbReference type="InterPro" id="IPR036179">
    <property type="entry name" value="Ig-like_dom_sf"/>
</dbReference>
<dbReference type="SMART" id="SM00409">
    <property type="entry name" value="IG"/>
    <property type="match status" value="2"/>
</dbReference>
<keyword evidence="3" id="KW-0325">Glycoprotein</keyword>
<comment type="caution">
    <text evidence="6">The sequence shown here is derived from an EMBL/GenBank/DDBJ whole genome shotgun (WGS) entry which is preliminary data.</text>
</comment>
<dbReference type="EMBL" id="JADWDJ010000017">
    <property type="protein sequence ID" value="KAG5267318.1"/>
    <property type="molecule type" value="Genomic_DNA"/>
</dbReference>
<dbReference type="AlphaFoldDB" id="A0AAV6FWT6"/>
<organism evidence="6 7">
    <name type="scientific">Alosa alosa</name>
    <name type="common">allis shad</name>
    <dbReference type="NCBI Taxonomy" id="278164"/>
    <lineage>
        <taxon>Eukaryota</taxon>
        <taxon>Metazoa</taxon>
        <taxon>Chordata</taxon>
        <taxon>Craniata</taxon>
        <taxon>Vertebrata</taxon>
        <taxon>Euteleostomi</taxon>
        <taxon>Actinopterygii</taxon>
        <taxon>Neopterygii</taxon>
        <taxon>Teleostei</taxon>
        <taxon>Clupei</taxon>
        <taxon>Clupeiformes</taxon>
        <taxon>Clupeoidei</taxon>
        <taxon>Clupeidae</taxon>
        <taxon>Alosa</taxon>
    </lineage>
</organism>
<evidence type="ECO:0000259" key="5">
    <source>
        <dbReference type="PROSITE" id="PS50835"/>
    </source>
</evidence>
<proteinExistence type="predicted"/>
<protein>
    <recommendedName>
        <fullName evidence="5">Ig-like domain-containing protein</fullName>
    </recommendedName>
</protein>
<keyword evidence="7" id="KW-1185">Reference proteome</keyword>
<dbReference type="PANTHER" id="PTHR44337:SF20">
    <property type="entry name" value="CARCINOEMBRYONIC ANTIGEN-RELATED CELL ADHESION MOLECULE 5-RELATED"/>
    <property type="match status" value="1"/>
</dbReference>
<accession>A0AAV6FWT6</accession>
<dbReference type="SMART" id="SM00408">
    <property type="entry name" value="IGc2"/>
    <property type="match status" value="2"/>
</dbReference>
<dbReference type="Proteomes" id="UP000823561">
    <property type="component" value="Chromosome 17"/>
</dbReference>
<dbReference type="InterPro" id="IPR003598">
    <property type="entry name" value="Ig_sub2"/>
</dbReference>
<gene>
    <name evidence="6" type="ORF">AALO_G00220410</name>
</gene>
<dbReference type="PROSITE" id="PS50835">
    <property type="entry name" value="IG_LIKE"/>
    <property type="match status" value="2"/>
</dbReference>
<reference evidence="6 7" key="1">
    <citation type="submission" date="2020-10" db="EMBL/GenBank/DDBJ databases">
        <title>Chromosome-scale genome assembly of the Allis shad, Alosa alosa.</title>
        <authorList>
            <person name="Margot Z."/>
            <person name="Christophe K."/>
            <person name="Cabau C."/>
            <person name="Louis A."/>
            <person name="Berthelot C."/>
            <person name="Parey E."/>
            <person name="Roest Crollius H."/>
            <person name="Montfort J."/>
            <person name="Robinson-Rechavi M."/>
            <person name="Bucao C."/>
            <person name="Bouchez O."/>
            <person name="Gislard M."/>
            <person name="Lluch J."/>
            <person name="Milhes M."/>
            <person name="Lampietro C."/>
            <person name="Lopez Roques C."/>
            <person name="Donnadieu C."/>
            <person name="Braasch I."/>
            <person name="Desvignes T."/>
            <person name="Postlethwait J."/>
            <person name="Bobe J."/>
            <person name="Guiguen Y."/>
        </authorList>
    </citation>
    <scope>NUCLEOTIDE SEQUENCE [LARGE SCALE GENOMIC DNA]</scope>
    <source>
        <strain evidence="6">M-15738</strain>
        <tissue evidence="6">Blood</tissue>
    </source>
</reference>
<dbReference type="InterPro" id="IPR007110">
    <property type="entry name" value="Ig-like_dom"/>
</dbReference>
<keyword evidence="4" id="KW-0393">Immunoglobulin domain</keyword>
<keyword evidence="1" id="KW-0732">Signal</keyword>
<dbReference type="InterPro" id="IPR052598">
    <property type="entry name" value="IgSF_CEA-related"/>
</dbReference>
<dbReference type="SUPFAM" id="SSF48726">
    <property type="entry name" value="Immunoglobulin"/>
    <property type="match status" value="2"/>
</dbReference>
<evidence type="ECO:0000256" key="2">
    <source>
        <dbReference type="ARBA" id="ARBA00023157"/>
    </source>
</evidence>
<sequence>MTLDGLTKYSNQYDIIFKTIVPSKVLTCEAKNPSTGETGSISKTLHVADGPYNASIQAPKWLVNGVKSTFVCSAVCYPSCEYTWYAGNPATSSPLSTSTSNELHYLTPQYQTGLLDVFCEVQNTLSQLFVETSVAVWVPQGPTDIYMSGPTSAMVGTKETYYCFAYCTPSCNYIWYYQNKTFTGDEANVPILNRNKPLFANILVIQVEQSHKKESLVCSAVNVLTGKTVNHTMIINVADPICVLPITATPPIADSSYSLKCVGAQQNAYIYWTKNGKTLSTSDTVHLADNNVILTFDPLRASDTGVYQCIANEQGNVIPGVPYELKVIYGPLNTEITVSGDKLVGQTTLLLPGTSATFYCSAKCYPACTYVWYNFNGDIIGKNASFSFTPASVADEGLITCVAFNPITQNYTTVNTNIELIGGPKNVTITGPNSVQVGVKATFECSAVCTPSCVYTWEVYGRTIHGSKVDLTISKYVATETLLCIAQNIITGKLAGANETLDVTDTNWCGC</sequence>